<feature type="compositionally biased region" description="Acidic residues" evidence="1">
    <location>
        <begin position="251"/>
        <end position="266"/>
    </location>
</feature>
<feature type="compositionally biased region" description="Basic and acidic residues" evidence="1">
    <location>
        <begin position="267"/>
        <end position="282"/>
    </location>
</feature>
<evidence type="ECO:0000313" key="3">
    <source>
        <dbReference type="Proteomes" id="UP001390339"/>
    </source>
</evidence>
<feature type="region of interest" description="Disordered" evidence="1">
    <location>
        <begin position="1"/>
        <end position="23"/>
    </location>
</feature>
<gene>
    <name evidence="2" type="ORF">PGQ11_006427</name>
</gene>
<organism evidence="2 3">
    <name type="scientific">Apiospora arundinis</name>
    <dbReference type="NCBI Taxonomy" id="335852"/>
    <lineage>
        <taxon>Eukaryota</taxon>
        <taxon>Fungi</taxon>
        <taxon>Dikarya</taxon>
        <taxon>Ascomycota</taxon>
        <taxon>Pezizomycotina</taxon>
        <taxon>Sordariomycetes</taxon>
        <taxon>Xylariomycetidae</taxon>
        <taxon>Amphisphaeriales</taxon>
        <taxon>Apiosporaceae</taxon>
        <taxon>Apiospora</taxon>
    </lineage>
</organism>
<evidence type="ECO:0000313" key="2">
    <source>
        <dbReference type="EMBL" id="KAK8867849.1"/>
    </source>
</evidence>
<name>A0ABR2ITC7_9PEZI</name>
<reference evidence="2 3" key="1">
    <citation type="journal article" date="2024" name="IMA Fungus">
        <title>Apiospora arundinis, a panoply of carbohydrate-active enzymes and secondary metabolites.</title>
        <authorList>
            <person name="Sorensen T."/>
            <person name="Petersen C."/>
            <person name="Muurmann A.T."/>
            <person name="Christiansen J.V."/>
            <person name="Brundto M.L."/>
            <person name="Overgaard C.K."/>
            <person name="Boysen A.T."/>
            <person name="Wollenberg R.D."/>
            <person name="Larsen T.O."/>
            <person name="Sorensen J.L."/>
            <person name="Nielsen K.L."/>
            <person name="Sondergaard T.E."/>
        </authorList>
    </citation>
    <scope>NUCLEOTIDE SEQUENCE [LARGE SCALE GENOMIC DNA]</scope>
    <source>
        <strain evidence="2 3">AAU 773</strain>
    </source>
</reference>
<protein>
    <submittedName>
        <fullName evidence="2">Uncharacterized protein</fullName>
    </submittedName>
</protein>
<feature type="region of interest" description="Disordered" evidence="1">
    <location>
        <begin position="248"/>
        <end position="287"/>
    </location>
</feature>
<dbReference type="EMBL" id="JAPCWZ010000004">
    <property type="protein sequence ID" value="KAK8867849.1"/>
    <property type="molecule type" value="Genomic_DNA"/>
</dbReference>
<proteinExistence type="predicted"/>
<comment type="caution">
    <text evidence="2">The sequence shown here is derived from an EMBL/GenBank/DDBJ whole genome shotgun (WGS) entry which is preliminary data.</text>
</comment>
<dbReference type="Proteomes" id="UP001390339">
    <property type="component" value="Unassembled WGS sequence"/>
</dbReference>
<accession>A0ABR2ITC7</accession>
<sequence>MSGTTSNTRNEGDTPKPQTIGELLALPNPELIPLDLGGSSTNTVPRSKLDFKNLEPWEGFEVYRLKFKELLELRLDDHEVRNSELDPSFRPLKLPELARMYRNEDSFENQILSSTIMPSVNYALQVFAEIKGQPVIFLGREGHSRVDEASQQHPYWALYRNRIAGDKPKKAEDGKSIPKTLMHGDTKLGRKWKLEKGQKVKGKKNTDDFGLEKRKPVKQILQYADEISREFSFIISDEQLVLFQFQKDEGNEQEENDEEENDEEEVTKEMRKLRLRKGKEAAESSTSKSGDYYMARHYIIPWDANGEGEMTVKLGLFMICILAAYDKENPGAKAPRRSQRNVEVA</sequence>
<evidence type="ECO:0000256" key="1">
    <source>
        <dbReference type="SAM" id="MobiDB-lite"/>
    </source>
</evidence>
<keyword evidence="3" id="KW-1185">Reference proteome</keyword>